<sequence length="88" mass="9412">MLPSQQLLLLLTAAAVGVPRGGGQVADGRAALNSSCEDAECQHLASRSLLACPGMEADRHPSLVVVGFGKAGTTDLYHREVRQRSRWR</sequence>
<feature type="chain" id="PRO_5032515521" evidence="1">
    <location>
        <begin position="24"/>
        <end position="88"/>
    </location>
</feature>
<keyword evidence="3" id="KW-1185">Reference proteome</keyword>
<dbReference type="EMBL" id="JAFCMP010000173">
    <property type="protein sequence ID" value="KAG5184242.1"/>
    <property type="molecule type" value="Genomic_DNA"/>
</dbReference>
<protein>
    <submittedName>
        <fullName evidence="2">Uncharacterized protein</fullName>
    </submittedName>
</protein>
<evidence type="ECO:0000313" key="2">
    <source>
        <dbReference type="EMBL" id="KAG5184242.1"/>
    </source>
</evidence>
<evidence type="ECO:0000256" key="1">
    <source>
        <dbReference type="SAM" id="SignalP"/>
    </source>
</evidence>
<keyword evidence="1" id="KW-0732">Signal</keyword>
<gene>
    <name evidence="2" type="ORF">JKP88DRAFT_237857</name>
</gene>
<proteinExistence type="predicted"/>
<comment type="caution">
    <text evidence="2">The sequence shown here is derived from an EMBL/GenBank/DDBJ whole genome shotgun (WGS) entry which is preliminary data.</text>
</comment>
<reference evidence="2" key="1">
    <citation type="submission" date="2021-02" db="EMBL/GenBank/DDBJ databases">
        <title>First Annotated Genome of the Yellow-green Alga Tribonema minus.</title>
        <authorList>
            <person name="Mahan K.M."/>
        </authorList>
    </citation>
    <scope>NUCLEOTIDE SEQUENCE</scope>
    <source>
        <strain evidence="2">UTEX B ZZ1240</strain>
    </source>
</reference>
<accession>A0A836CFS7</accession>
<name>A0A836CFS7_9STRA</name>
<dbReference type="Proteomes" id="UP000664859">
    <property type="component" value="Unassembled WGS sequence"/>
</dbReference>
<dbReference type="AlphaFoldDB" id="A0A836CFS7"/>
<feature type="signal peptide" evidence="1">
    <location>
        <begin position="1"/>
        <end position="23"/>
    </location>
</feature>
<evidence type="ECO:0000313" key="3">
    <source>
        <dbReference type="Proteomes" id="UP000664859"/>
    </source>
</evidence>
<organism evidence="2 3">
    <name type="scientific">Tribonema minus</name>
    <dbReference type="NCBI Taxonomy" id="303371"/>
    <lineage>
        <taxon>Eukaryota</taxon>
        <taxon>Sar</taxon>
        <taxon>Stramenopiles</taxon>
        <taxon>Ochrophyta</taxon>
        <taxon>PX clade</taxon>
        <taxon>Xanthophyceae</taxon>
        <taxon>Tribonematales</taxon>
        <taxon>Tribonemataceae</taxon>
        <taxon>Tribonema</taxon>
    </lineage>
</organism>